<accession>A0A072P4Z7</accession>
<evidence type="ECO:0000256" key="5">
    <source>
        <dbReference type="SAM" id="MobiDB-lite"/>
    </source>
</evidence>
<dbReference type="Pfam" id="PF01494">
    <property type="entry name" value="FAD_binding_3"/>
    <property type="match status" value="1"/>
</dbReference>
<keyword evidence="2" id="KW-0285">Flavoprotein</keyword>
<dbReference type="PRINTS" id="PR00420">
    <property type="entry name" value="RNGMNOXGNASE"/>
</dbReference>
<keyword evidence="3" id="KW-0274">FAD</keyword>
<dbReference type="GeneID" id="25284288"/>
<dbReference type="RefSeq" id="XP_013257526.1">
    <property type="nucleotide sequence ID" value="XM_013402072.1"/>
</dbReference>
<reference evidence="7 8" key="1">
    <citation type="submission" date="2013-03" db="EMBL/GenBank/DDBJ databases">
        <title>The Genome Sequence of Exophiala aquamarina CBS 119918.</title>
        <authorList>
            <consortium name="The Broad Institute Genomics Platform"/>
            <person name="Cuomo C."/>
            <person name="de Hoog S."/>
            <person name="Gorbushina A."/>
            <person name="Walker B."/>
            <person name="Young S.K."/>
            <person name="Zeng Q."/>
            <person name="Gargeya S."/>
            <person name="Fitzgerald M."/>
            <person name="Haas B."/>
            <person name="Abouelleil A."/>
            <person name="Allen A.W."/>
            <person name="Alvarado L."/>
            <person name="Arachchi H.M."/>
            <person name="Berlin A.M."/>
            <person name="Chapman S.B."/>
            <person name="Gainer-Dewar J."/>
            <person name="Goldberg J."/>
            <person name="Griggs A."/>
            <person name="Gujja S."/>
            <person name="Hansen M."/>
            <person name="Howarth C."/>
            <person name="Imamovic A."/>
            <person name="Ireland A."/>
            <person name="Larimer J."/>
            <person name="McCowan C."/>
            <person name="Murphy C."/>
            <person name="Pearson M."/>
            <person name="Poon T.W."/>
            <person name="Priest M."/>
            <person name="Roberts A."/>
            <person name="Saif S."/>
            <person name="Shea T."/>
            <person name="Sisk P."/>
            <person name="Sykes S."/>
            <person name="Wortman J."/>
            <person name="Nusbaum C."/>
            <person name="Birren B."/>
        </authorList>
    </citation>
    <scope>NUCLEOTIDE SEQUENCE [LARGE SCALE GENOMIC DNA]</scope>
    <source>
        <strain evidence="7 8">CBS 119918</strain>
    </source>
</reference>
<dbReference type="SUPFAM" id="SSF51905">
    <property type="entry name" value="FAD/NAD(P)-binding domain"/>
    <property type="match status" value="1"/>
</dbReference>
<comment type="caution">
    <text evidence="7">The sequence shown here is derived from an EMBL/GenBank/DDBJ whole genome shotgun (WGS) entry which is preliminary data.</text>
</comment>
<evidence type="ECO:0000313" key="7">
    <source>
        <dbReference type="EMBL" id="KEF54936.1"/>
    </source>
</evidence>
<dbReference type="Proteomes" id="UP000027920">
    <property type="component" value="Unassembled WGS sequence"/>
</dbReference>
<dbReference type="Gene3D" id="3.30.70.2450">
    <property type="match status" value="1"/>
</dbReference>
<dbReference type="PANTHER" id="PTHR43004">
    <property type="entry name" value="TRK SYSTEM POTASSIUM UPTAKE PROTEIN"/>
    <property type="match status" value="1"/>
</dbReference>
<proteinExistence type="predicted"/>
<dbReference type="AlphaFoldDB" id="A0A072P4Z7"/>
<sequence>MSGSEDCEVLLVGAGPVGLLTTLFLAQSGVNAILIDRLPDIDNSPRAMGYGAPGIVELERAGVAADARRVNMEPIDYDAWIKWITIDNRLIAEFQPEDKLPGSYDMVLCGQFTLARIIQEHLGRYSCAKLTYPYPKILFEHTLRDFKEEGDSLRAIFDTPTGEKAITTKYLVGSDGARSTVRKLLNISYEGFTLPQWLVACNVRYPFREHGFGPGQFIVHPEHFCLVAKIDPTGLFRVSYNEREDLTRDEVLANVHSKFEAIFPGPKPLKKDSYKIEMVSPYRIHQRSATTYRKGRALLAGDAAHACSPFGGEYCARNLLLLGNADKYYPLGMGLTGGICDAGGLADCLIGVLRKGCDDSLLDRYAEIRRQKYTEITNPVSYGNLCAMRDVDPEKAKEVEPYKTLNISREARREIMKRAYLLGHDFRQDWPSFQGRKDEKKQAASGILMESMS</sequence>
<keyword evidence="8" id="KW-1185">Reference proteome</keyword>
<evidence type="ECO:0000313" key="8">
    <source>
        <dbReference type="Proteomes" id="UP000027920"/>
    </source>
</evidence>
<gene>
    <name evidence="7" type="ORF">A1O9_09379</name>
</gene>
<feature type="region of interest" description="Disordered" evidence="5">
    <location>
        <begin position="433"/>
        <end position="453"/>
    </location>
</feature>
<dbReference type="OrthoDB" id="10016252at2759"/>
<feature type="domain" description="FAD-binding" evidence="6">
    <location>
        <begin position="6"/>
        <end position="312"/>
    </location>
</feature>
<comment type="cofactor">
    <cofactor evidence="1">
        <name>FAD</name>
        <dbReference type="ChEBI" id="CHEBI:57692"/>
    </cofactor>
</comment>
<evidence type="ECO:0000259" key="6">
    <source>
        <dbReference type="Pfam" id="PF01494"/>
    </source>
</evidence>
<evidence type="ECO:0000256" key="2">
    <source>
        <dbReference type="ARBA" id="ARBA00022630"/>
    </source>
</evidence>
<dbReference type="InterPro" id="IPR036188">
    <property type="entry name" value="FAD/NAD-bd_sf"/>
</dbReference>
<keyword evidence="4" id="KW-0560">Oxidoreductase</keyword>
<dbReference type="GO" id="GO:0016709">
    <property type="term" value="F:oxidoreductase activity, acting on paired donors, with incorporation or reduction of molecular oxygen, NAD(P)H as one donor, and incorporation of one atom of oxygen"/>
    <property type="evidence" value="ECO:0007669"/>
    <property type="project" value="UniProtKB-ARBA"/>
</dbReference>
<dbReference type="Gene3D" id="3.50.50.60">
    <property type="entry name" value="FAD/NAD(P)-binding domain"/>
    <property type="match status" value="2"/>
</dbReference>
<dbReference type="InterPro" id="IPR050641">
    <property type="entry name" value="RIFMO-like"/>
</dbReference>
<evidence type="ECO:0000256" key="4">
    <source>
        <dbReference type="ARBA" id="ARBA00023002"/>
    </source>
</evidence>
<evidence type="ECO:0000256" key="1">
    <source>
        <dbReference type="ARBA" id="ARBA00001974"/>
    </source>
</evidence>
<dbReference type="GO" id="GO:0071949">
    <property type="term" value="F:FAD binding"/>
    <property type="evidence" value="ECO:0007669"/>
    <property type="project" value="InterPro"/>
</dbReference>
<dbReference type="EMBL" id="AMGV01000009">
    <property type="protein sequence ID" value="KEF54936.1"/>
    <property type="molecule type" value="Genomic_DNA"/>
</dbReference>
<name>A0A072P4Z7_9EURO</name>
<dbReference type="HOGENOM" id="CLU_009665_2_2_1"/>
<dbReference type="InterPro" id="IPR002938">
    <property type="entry name" value="FAD-bd"/>
</dbReference>
<organism evidence="7 8">
    <name type="scientific">Exophiala aquamarina CBS 119918</name>
    <dbReference type="NCBI Taxonomy" id="1182545"/>
    <lineage>
        <taxon>Eukaryota</taxon>
        <taxon>Fungi</taxon>
        <taxon>Dikarya</taxon>
        <taxon>Ascomycota</taxon>
        <taxon>Pezizomycotina</taxon>
        <taxon>Eurotiomycetes</taxon>
        <taxon>Chaetothyriomycetidae</taxon>
        <taxon>Chaetothyriales</taxon>
        <taxon>Herpotrichiellaceae</taxon>
        <taxon>Exophiala</taxon>
    </lineage>
</organism>
<evidence type="ECO:0000256" key="3">
    <source>
        <dbReference type="ARBA" id="ARBA00022827"/>
    </source>
</evidence>
<dbReference type="VEuPathDB" id="FungiDB:A1O9_09379"/>
<dbReference type="PANTHER" id="PTHR43004:SF19">
    <property type="entry name" value="BINDING MONOOXYGENASE, PUTATIVE (JCVI)-RELATED"/>
    <property type="match status" value="1"/>
</dbReference>
<dbReference type="STRING" id="1182545.A0A072P4Z7"/>
<protein>
    <recommendedName>
        <fullName evidence="6">FAD-binding domain-containing protein</fullName>
    </recommendedName>
</protein>